<evidence type="ECO:0000313" key="2">
    <source>
        <dbReference type="EMBL" id="ALN58787.1"/>
    </source>
</evidence>
<protein>
    <submittedName>
        <fullName evidence="2">Uncharacterized protein</fullName>
    </submittedName>
</protein>
<reference evidence="2 3" key="1">
    <citation type="submission" date="2015-11" db="EMBL/GenBank/DDBJ databases">
        <title>Genome sequences of Lysobacter enzymogenes strain C3 and Lysobacter antibioticus ATCC 29479.</title>
        <authorList>
            <person name="Kobayashi D.Y."/>
        </authorList>
    </citation>
    <scope>NUCLEOTIDE SEQUENCE [LARGE SCALE GENOMIC DNA]</scope>
    <source>
        <strain evidence="2 3">C3</strain>
    </source>
</reference>
<name>A0A0S2DJT4_LYSEN</name>
<dbReference type="Proteomes" id="UP000061569">
    <property type="component" value="Chromosome"/>
</dbReference>
<dbReference type="AlphaFoldDB" id="A0A0S2DJT4"/>
<feature type="compositionally biased region" description="Basic and acidic residues" evidence="1">
    <location>
        <begin position="39"/>
        <end position="51"/>
    </location>
</feature>
<proteinExistence type="predicted"/>
<evidence type="ECO:0000313" key="3">
    <source>
        <dbReference type="Proteomes" id="UP000061569"/>
    </source>
</evidence>
<feature type="region of interest" description="Disordered" evidence="1">
    <location>
        <begin position="1"/>
        <end position="69"/>
    </location>
</feature>
<dbReference type="EMBL" id="CP013140">
    <property type="protein sequence ID" value="ALN58787.1"/>
    <property type="molecule type" value="Genomic_DNA"/>
</dbReference>
<organism evidence="2 3">
    <name type="scientific">Lysobacter enzymogenes</name>
    <dbReference type="NCBI Taxonomy" id="69"/>
    <lineage>
        <taxon>Bacteria</taxon>
        <taxon>Pseudomonadati</taxon>
        <taxon>Pseudomonadota</taxon>
        <taxon>Gammaproteobacteria</taxon>
        <taxon>Lysobacterales</taxon>
        <taxon>Lysobacteraceae</taxon>
        <taxon>Lysobacter</taxon>
    </lineage>
</organism>
<sequence length="69" mass="7418">MRSDHGRVGSVLGGRGVWRAQARGREAPSVPRRANGKRRTFECAAPRRDSPRAAAGPGQHASRAGRRST</sequence>
<dbReference type="KEGG" id="lez:GLE_3442"/>
<evidence type="ECO:0000256" key="1">
    <source>
        <dbReference type="SAM" id="MobiDB-lite"/>
    </source>
</evidence>
<gene>
    <name evidence="2" type="ORF">GLE_3442</name>
</gene>
<accession>A0A0S2DJT4</accession>